<keyword evidence="2" id="KW-0560">Oxidoreductase</keyword>
<feature type="domain" description="GFO/IDH/MocA-like oxidoreductase" evidence="5">
    <location>
        <begin position="140"/>
        <end position="262"/>
    </location>
</feature>
<dbReference type="SUPFAM" id="SSF55347">
    <property type="entry name" value="Glyceraldehyde-3-phosphate dehydrogenase-like, C-terminal domain"/>
    <property type="match status" value="1"/>
</dbReference>
<reference evidence="6" key="1">
    <citation type="submission" date="2018-03" db="EMBL/GenBank/DDBJ databases">
        <authorList>
            <person name="Guldener U."/>
        </authorList>
    </citation>
    <scope>NUCLEOTIDE SEQUENCE</scope>
</reference>
<evidence type="ECO:0000259" key="5">
    <source>
        <dbReference type="Pfam" id="PF22725"/>
    </source>
</evidence>
<dbReference type="PANTHER" id="PTHR43708">
    <property type="entry name" value="CONSERVED EXPRESSED OXIDOREDUCTASE (EUROFUNG)"/>
    <property type="match status" value="1"/>
</dbReference>
<dbReference type="InterPro" id="IPR055170">
    <property type="entry name" value="GFO_IDH_MocA-like_dom"/>
</dbReference>
<dbReference type="Pfam" id="PF22725">
    <property type="entry name" value="GFO_IDH_MocA_C3"/>
    <property type="match status" value="1"/>
</dbReference>
<dbReference type="GO" id="GO:0016491">
    <property type="term" value="F:oxidoreductase activity"/>
    <property type="evidence" value="ECO:0007669"/>
    <property type="project" value="UniProtKB-KW"/>
</dbReference>
<accession>A0AAE8SSL6</accession>
<evidence type="ECO:0000313" key="7">
    <source>
        <dbReference type="Proteomes" id="UP001187682"/>
    </source>
</evidence>
<dbReference type="GO" id="GO:0000166">
    <property type="term" value="F:nucleotide binding"/>
    <property type="evidence" value="ECO:0007669"/>
    <property type="project" value="InterPro"/>
</dbReference>
<evidence type="ECO:0000256" key="3">
    <source>
        <dbReference type="SAM" id="MobiDB-lite"/>
    </source>
</evidence>
<dbReference type="InterPro" id="IPR000683">
    <property type="entry name" value="Gfo/Idh/MocA-like_OxRdtase_N"/>
</dbReference>
<keyword evidence="7" id="KW-1185">Reference proteome</keyword>
<dbReference type="PANTHER" id="PTHR43708:SF5">
    <property type="entry name" value="CONSERVED EXPRESSED OXIDOREDUCTASE (EUROFUNG)-RELATED"/>
    <property type="match status" value="1"/>
</dbReference>
<evidence type="ECO:0000313" key="6">
    <source>
        <dbReference type="EMBL" id="SPN98738.1"/>
    </source>
</evidence>
<evidence type="ECO:0000256" key="2">
    <source>
        <dbReference type="ARBA" id="ARBA00023002"/>
    </source>
</evidence>
<dbReference type="InterPro" id="IPR036291">
    <property type="entry name" value="NAD(P)-bd_dom_sf"/>
</dbReference>
<comment type="caution">
    <text evidence="6">The sequence shown here is derived from an EMBL/GenBank/DDBJ whole genome shotgun (WGS) entry which is preliminary data.</text>
</comment>
<dbReference type="EMBL" id="ONZQ02000002">
    <property type="protein sequence ID" value="SPN98738.1"/>
    <property type="molecule type" value="Genomic_DNA"/>
</dbReference>
<comment type="similarity">
    <text evidence="1">Belongs to the Gfo/Idh/MocA family.</text>
</comment>
<gene>
    <name evidence="6" type="ORF">DNG_01783</name>
</gene>
<dbReference type="SUPFAM" id="SSF51735">
    <property type="entry name" value="NAD(P)-binding Rossmann-fold domains"/>
    <property type="match status" value="1"/>
</dbReference>
<protein>
    <submittedName>
        <fullName evidence="6">Related to oxidoreductase</fullName>
    </submittedName>
</protein>
<dbReference type="Gene3D" id="3.40.50.720">
    <property type="entry name" value="NAD(P)-binding Rossmann-like Domain"/>
    <property type="match status" value="1"/>
</dbReference>
<dbReference type="Proteomes" id="UP001187682">
    <property type="component" value="Unassembled WGS sequence"/>
</dbReference>
<evidence type="ECO:0000259" key="4">
    <source>
        <dbReference type="Pfam" id="PF01408"/>
    </source>
</evidence>
<dbReference type="Gene3D" id="3.30.360.10">
    <property type="entry name" value="Dihydrodipicolinate Reductase, domain 2"/>
    <property type="match status" value="1"/>
</dbReference>
<feature type="region of interest" description="Disordered" evidence="3">
    <location>
        <begin position="43"/>
        <end position="67"/>
    </location>
</feature>
<evidence type="ECO:0000256" key="1">
    <source>
        <dbReference type="ARBA" id="ARBA00010928"/>
    </source>
</evidence>
<dbReference type="InterPro" id="IPR051317">
    <property type="entry name" value="Gfo/Idh/MocA_oxidoreduct"/>
</dbReference>
<dbReference type="Pfam" id="PF01408">
    <property type="entry name" value="GFO_IDH_MocA"/>
    <property type="match status" value="1"/>
</dbReference>
<feature type="domain" description="Gfo/Idh/MocA-like oxidoreductase N-terminal" evidence="4">
    <location>
        <begin position="7"/>
        <end position="130"/>
    </location>
</feature>
<organism evidence="6 7">
    <name type="scientific">Cephalotrichum gorgonifer</name>
    <dbReference type="NCBI Taxonomy" id="2041049"/>
    <lineage>
        <taxon>Eukaryota</taxon>
        <taxon>Fungi</taxon>
        <taxon>Dikarya</taxon>
        <taxon>Ascomycota</taxon>
        <taxon>Pezizomycotina</taxon>
        <taxon>Sordariomycetes</taxon>
        <taxon>Hypocreomycetidae</taxon>
        <taxon>Microascales</taxon>
        <taxon>Microascaceae</taxon>
        <taxon>Cephalotrichum</taxon>
    </lineage>
</organism>
<sequence length="364" mass="38900">MSSNRPLNVGIIGYGLSAKVFHIPFIQASANLALHSIVQRNPPASPTLAGTSAPLDHPSAKHHRTTDPLLSDPEVDIIIVTTPPNSHFALTEAALRAGKHVLVEKPFVPTSAEAATLARISEETGRFVCVFQNRRWDVDFLTVRSLLASGKLGDRVVEFETHFDRYRPNAPTGTWKADLPPSEGGGLLYDLGSHLLDQVYVLFGLPATVYAKMPSQRADGTPDSLTALLSYDSGLLVHVRAGVMSAEAKQLRFWARGSGGSYKKYGMDPQEATLRSEGGSVTDPSFGVDPEPGTVCVAKPDGSMAEETFTVPPAGYGSLLEGFAGAIRSGKREDIPVSAQQAADVLKIVEAVRESATSGREVKL</sequence>
<dbReference type="AlphaFoldDB" id="A0AAE8SSL6"/>
<proteinExistence type="inferred from homology"/>
<name>A0AAE8SSL6_9PEZI</name>